<accession>A0A9D4QZ85</accession>
<evidence type="ECO:0000313" key="2">
    <source>
        <dbReference type="Proteomes" id="UP000828390"/>
    </source>
</evidence>
<name>A0A9D4QZ85_DREPO</name>
<sequence>MDWRKKFFKQTRIQRNWISSCVAYELSEINRKREQPRILPTYNEMTREIHVISRATTMV</sequence>
<dbReference type="Proteomes" id="UP000828390">
    <property type="component" value="Unassembled WGS sequence"/>
</dbReference>
<comment type="caution">
    <text evidence="1">The sequence shown here is derived from an EMBL/GenBank/DDBJ whole genome shotgun (WGS) entry which is preliminary data.</text>
</comment>
<evidence type="ECO:0000313" key="1">
    <source>
        <dbReference type="EMBL" id="KAH3847485.1"/>
    </source>
</evidence>
<protein>
    <submittedName>
        <fullName evidence="1">Uncharacterized protein</fullName>
    </submittedName>
</protein>
<dbReference type="AlphaFoldDB" id="A0A9D4QZ85"/>
<proteinExistence type="predicted"/>
<gene>
    <name evidence="1" type="ORF">DPMN_089806</name>
</gene>
<dbReference type="EMBL" id="JAIWYP010000003">
    <property type="protein sequence ID" value="KAH3847485.1"/>
    <property type="molecule type" value="Genomic_DNA"/>
</dbReference>
<reference evidence="1" key="2">
    <citation type="submission" date="2020-11" db="EMBL/GenBank/DDBJ databases">
        <authorList>
            <person name="McCartney M.A."/>
            <person name="Auch B."/>
            <person name="Kono T."/>
            <person name="Mallez S."/>
            <person name="Becker A."/>
            <person name="Gohl D.M."/>
            <person name="Silverstein K.A.T."/>
            <person name="Koren S."/>
            <person name="Bechman K.B."/>
            <person name="Herman A."/>
            <person name="Abrahante J.E."/>
            <person name="Garbe J."/>
        </authorList>
    </citation>
    <scope>NUCLEOTIDE SEQUENCE</scope>
    <source>
        <strain evidence="1">Duluth1</strain>
        <tissue evidence="1">Whole animal</tissue>
    </source>
</reference>
<reference evidence="1" key="1">
    <citation type="journal article" date="2019" name="bioRxiv">
        <title>The Genome of the Zebra Mussel, Dreissena polymorpha: A Resource for Invasive Species Research.</title>
        <authorList>
            <person name="McCartney M.A."/>
            <person name="Auch B."/>
            <person name="Kono T."/>
            <person name="Mallez S."/>
            <person name="Zhang Y."/>
            <person name="Obille A."/>
            <person name="Becker A."/>
            <person name="Abrahante J.E."/>
            <person name="Garbe J."/>
            <person name="Badalamenti J.P."/>
            <person name="Herman A."/>
            <person name="Mangelson H."/>
            <person name="Liachko I."/>
            <person name="Sullivan S."/>
            <person name="Sone E.D."/>
            <person name="Koren S."/>
            <person name="Silverstein K.A.T."/>
            <person name="Beckman K.B."/>
            <person name="Gohl D.M."/>
        </authorList>
    </citation>
    <scope>NUCLEOTIDE SEQUENCE</scope>
    <source>
        <strain evidence="1">Duluth1</strain>
        <tissue evidence="1">Whole animal</tissue>
    </source>
</reference>
<keyword evidence="2" id="KW-1185">Reference proteome</keyword>
<organism evidence="1 2">
    <name type="scientific">Dreissena polymorpha</name>
    <name type="common">Zebra mussel</name>
    <name type="synonym">Mytilus polymorpha</name>
    <dbReference type="NCBI Taxonomy" id="45954"/>
    <lineage>
        <taxon>Eukaryota</taxon>
        <taxon>Metazoa</taxon>
        <taxon>Spiralia</taxon>
        <taxon>Lophotrochozoa</taxon>
        <taxon>Mollusca</taxon>
        <taxon>Bivalvia</taxon>
        <taxon>Autobranchia</taxon>
        <taxon>Heteroconchia</taxon>
        <taxon>Euheterodonta</taxon>
        <taxon>Imparidentia</taxon>
        <taxon>Neoheterodontei</taxon>
        <taxon>Myida</taxon>
        <taxon>Dreissenoidea</taxon>
        <taxon>Dreissenidae</taxon>
        <taxon>Dreissena</taxon>
    </lineage>
</organism>